<evidence type="ECO:0000313" key="3">
    <source>
        <dbReference type="Proteomes" id="UP001279410"/>
    </source>
</evidence>
<dbReference type="Proteomes" id="UP001279410">
    <property type="component" value="Unassembled WGS sequence"/>
</dbReference>
<protein>
    <submittedName>
        <fullName evidence="2">Microtubule-associated serine/threonine-protein kinase 1-like protein</fullName>
    </submittedName>
</protein>
<dbReference type="GO" id="GO:0016301">
    <property type="term" value="F:kinase activity"/>
    <property type="evidence" value="ECO:0007669"/>
    <property type="project" value="UniProtKB-KW"/>
</dbReference>
<reference evidence="2" key="1">
    <citation type="submission" date="2022-08" db="EMBL/GenBank/DDBJ databases">
        <title>Genome sequencing of akame (Lates japonicus).</title>
        <authorList>
            <person name="Hashiguchi Y."/>
            <person name="Takahashi H."/>
        </authorList>
    </citation>
    <scope>NUCLEOTIDE SEQUENCE</scope>
    <source>
        <strain evidence="2">Kochi</strain>
    </source>
</reference>
<gene>
    <name evidence="2" type="ORF">AKAME5_001775000</name>
</gene>
<dbReference type="EMBL" id="BRZM01000091">
    <property type="protein sequence ID" value="GLD66351.1"/>
    <property type="molecule type" value="Genomic_DNA"/>
</dbReference>
<keyword evidence="2" id="KW-0808">Transferase</keyword>
<name>A0AAD3N7N9_LATJO</name>
<accession>A0AAD3N7N9</accession>
<feature type="region of interest" description="Disordered" evidence="1">
    <location>
        <begin position="83"/>
        <end position="108"/>
    </location>
</feature>
<evidence type="ECO:0000256" key="1">
    <source>
        <dbReference type="SAM" id="MobiDB-lite"/>
    </source>
</evidence>
<comment type="caution">
    <text evidence="2">The sequence shown here is derived from an EMBL/GenBank/DDBJ whole genome shotgun (WGS) entry which is preliminary data.</text>
</comment>
<sequence length="229" mass="24444">MDARSFLAPGGWADFLSPGSIKVRENLAGRDQRPLTRYSWSRRASLKEINGADLETRKGITTAITLSQVPLGPASRDVMAPCTTHWGPGPLTQPGPRRGQPSALSGDGESITQTLKVIKSASAATLSVIIPSVEQHSGFSPLASHILLFLFQPLVQDSSPSRDFLTSETVNLHSRSLSSLDKLSSSVEVFLAPQLTACLPGPDSGLHSPKTLRLGRAPITLAPQYTVVK</sequence>
<proteinExistence type="predicted"/>
<evidence type="ECO:0000313" key="2">
    <source>
        <dbReference type="EMBL" id="GLD66351.1"/>
    </source>
</evidence>
<keyword evidence="3" id="KW-1185">Reference proteome</keyword>
<dbReference type="AlphaFoldDB" id="A0AAD3N7N9"/>
<organism evidence="2 3">
    <name type="scientific">Lates japonicus</name>
    <name type="common">Japanese lates</name>
    <dbReference type="NCBI Taxonomy" id="270547"/>
    <lineage>
        <taxon>Eukaryota</taxon>
        <taxon>Metazoa</taxon>
        <taxon>Chordata</taxon>
        <taxon>Craniata</taxon>
        <taxon>Vertebrata</taxon>
        <taxon>Euteleostomi</taxon>
        <taxon>Actinopterygii</taxon>
        <taxon>Neopterygii</taxon>
        <taxon>Teleostei</taxon>
        <taxon>Neoteleostei</taxon>
        <taxon>Acanthomorphata</taxon>
        <taxon>Carangaria</taxon>
        <taxon>Carangaria incertae sedis</taxon>
        <taxon>Centropomidae</taxon>
        <taxon>Lates</taxon>
    </lineage>
</organism>
<keyword evidence="2" id="KW-0418">Kinase</keyword>